<dbReference type="Proteomes" id="UP000309340">
    <property type="component" value="Unassembled WGS sequence"/>
</dbReference>
<protein>
    <submittedName>
        <fullName evidence="1">Uncharacterized protein</fullName>
    </submittedName>
</protein>
<dbReference type="AlphaFoldDB" id="A0A4U0VMG8"/>
<keyword evidence="2" id="KW-1185">Reference proteome</keyword>
<proteinExistence type="predicted"/>
<gene>
    <name evidence="1" type="ORF">B0A55_13636</name>
</gene>
<dbReference type="EMBL" id="NAJQ01001987">
    <property type="protein sequence ID" value="TKA50202.1"/>
    <property type="molecule type" value="Genomic_DNA"/>
</dbReference>
<name>A0A4U0VMG8_9PEZI</name>
<comment type="caution">
    <text evidence="1">The sequence shown here is derived from an EMBL/GenBank/DDBJ whole genome shotgun (WGS) entry which is preliminary data.</text>
</comment>
<accession>A0A4U0VMG8</accession>
<organism evidence="1 2">
    <name type="scientific">Friedmanniomyces simplex</name>
    <dbReference type="NCBI Taxonomy" id="329884"/>
    <lineage>
        <taxon>Eukaryota</taxon>
        <taxon>Fungi</taxon>
        <taxon>Dikarya</taxon>
        <taxon>Ascomycota</taxon>
        <taxon>Pezizomycotina</taxon>
        <taxon>Dothideomycetes</taxon>
        <taxon>Dothideomycetidae</taxon>
        <taxon>Mycosphaerellales</taxon>
        <taxon>Teratosphaeriaceae</taxon>
        <taxon>Friedmanniomyces</taxon>
    </lineage>
</organism>
<evidence type="ECO:0000313" key="1">
    <source>
        <dbReference type="EMBL" id="TKA50202.1"/>
    </source>
</evidence>
<reference evidence="1 2" key="1">
    <citation type="submission" date="2017-03" db="EMBL/GenBank/DDBJ databases">
        <title>Genomes of endolithic fungi from Antarctica.</title>
        <authorList>
            <person name="Coleine C."/>
            <person name="Masonjones S."/>
            <person name="Stajich J.E."/>
        </authorList>
    </citation>
    <scope>NUCLEOTIDE SEQUENCE [LARGE SCALE GENOMIC DNA]</scope>
    <source>
        <strain evidence="1 2">CCFEE 5184</strain>
    </source>
</reference>
<evidence type="ECO:0000313" key="2">
    <source>
        <dbReference type="Proteomes" id="UP000309340"/>
    </source>
</evidence>
<feature type="non-terminal residue" evidence="1">
    <location>
        <position position="70"/>
    </location>
</feature>
<sequence length="70" mass="8273">MGVDGSDVVKLRDMTTRPNIAYNIFEYEREEEVEEVRRLVEEKKEQYSLPGQIIVYCVKIKKAKRLPEVL</sequence>